<sequence>MPIACRGHVMKEVLSGNKERPCSSDVFVRISRRNRTFPEDTDRLHF</sequence>
<keyword evidence="2" id="KW-1185">Reference proteome</keyword>
<dbReference type="OrthoDB" id="136936at2759"/>
<organism evidence="1 2">
    <name type="scientific">Phytophthora megakarya</name>
    <dbReference type="NCBI Taxonomy" id="4795"/>
    <lineage>
        <taxon>Eukaryota</taxon>
        <taxon>Sar</taxon>
        <taxon>Stramenopiles</taxon>
        <taxon>Oomycota</taxon>
        <taxon>Peronosporomycetes</taxon>
        <taxon>Peronosporales</taxon>
        <taxon>Peronosporaceae</taxon>
        <taxon>Phytophthora</taxon>
    </lineage>
</organism>
<gene>
    <name evidence="1" type="ORF">PHMEG_00010273</name>
</gene>
<proteinExistence type="predicted"/>
<protein>
    <submittedName>
        <fullName evidence="1">Uncharacterized protein</fullName>
    </submittedName>
</protein>
<dbReference type="AlphaFoldDB" id="A0A225WE37"/>
<comment type="caution">
    <text evidence="1">The sequence shown here is derived from an EMBL/GenBank/DDBJ whole genome shotgun (WGS) entry which is preliminary data.</text>
</comment>
<dbReference type="Proteomes" id="UP000198211">
    <property type="component" value="Unassembled WGS sequence"/>
</dbReference>
<accession>A0A225WE37</accession>
<name>A0A225WE37_9STRA</name>
<evidence type="ECO:0000313" key="1">
    <source>
        <dbReference type="EMBL" id="OWZ15991.1"/>
    </source>
</evidence>
<reference evidence="2" key="1">
    <citation type="submission" date="2017-03" db="EMBL/GenBank/DDBJ databases">
        <title>Phytopthora megakarya and P. palmivora, two closely related causual agents of cacao black pod achieved similar genome size and gene model numbers by different mechanisms.</title>
        <authorList>
            <person name="Ali S."/>
            <person name="Shao J."/>
            <person name="Larry D.J."/>
            <person name="Kronmiller B."/>
            <person name="Shen D."/>
            <person name="Strem M.D."/>
            <person name="Melnick R.L."/>
            <person name="Guiltinan M.J."/>
            <person name="Tyler B.M."/>
            <person name="Meinhardt L.W."/>
            <person name="Bailey B.A."/>
        </authorList>
    </citation>
    <scope>NUCLEOTIDE SEQUENCE [LARGE SCALE GENOMIC DNA]</scope>
    <source>
        <strain evidence="2">zdho120</strain>
    </source>
</reference>
<dbReference type="EMBL" id="NBNE01001014">
    <property type="protein sequence ID" value="OWZ15991.1"/>
    <property type="molecule type" value="Genomic_DNA"/>
</dbReference>
<evidence type="ECO:0000313" key="2">
    <source>
        <dbReference type="Proteomes" id="UP000198211"/>
    </source>
</evidence>